<dbReference type="AlphaFoldDB" id="A0A0H3FF62"/>
<dbReference type="EMBL" id="CP002505">
    <property type="protein sequence ID" value="ADW75518.1"/>
    <property type="molecule type" value="Genomic_DNA"/>
</dbReference>
<keyword evidence="1" id="KW-0175">Coiled coil</keyword>
<dbReference type="KEGG" id="rah:Rahaq_3929"/>
<organism evidence="3 4">
    <name type="scientific">Rahnella sp. (strain Y9602)</name>
    <dbReference type="NCBI Taxonomy" id="2703885"/>
    <lineage>
        <taxon>Bacteria</taxon>
        <taxon>Pseudomonadati</taxon>
        <taxon>Pseudomonadota</taxon>
        <taxon>Gammaproteobacteria</taxon>
        <taxon>Enterobacterales</taxon>
        <taxon>Yersiniaceae</taxon>
        <taxon>Rahnella</taxon>
    </lineage>
</organism>
<dbReference type="InterPro" id="IPR009468">
    <property type="entry name" value="DUF1090"/>
</dbReference>
<evidence type="ECO:0000313" key="3">
    <source>
        <dbReference type="EMBL" id="ADW75518.1"/>
    </source>
</evidence>
<feature type="chain" id="PRO_5002609044" description="Protein YqjC" evidence="2">
    <location>
        <begin position="24"/>
        <end position="126"/>
    </location>
</feature>
<dbReference type="eggNOG" id="COG1422">
    <property type="taxonomic scope" value="Bacteria"/>
</dbReference>
<evidence type="ECO:0000313" key="4">
    <source>
        <dbReference type="Proteomes" id="UP000007257"/>
    </source>
</evidence>
<accession>A0A0H3FF62</accession>
<feature type="signal peptide" evidence="2">
    <location>
        <begin position="1"/>
        <end position="23"/>
    </location>
</feature>
<dbReference type="Pfam" id="PF06476">
    <property type="entry name" value="DUF1090"/>
    <property type="match status" value="1"/>
</dbReference>
<evidence type="ECO:0000256" key="2">
    <source>
        <dbReference type="SAM" id="SignalP"/>
    </source>
</evidence>
<reference evidence="3 4" key="2">
    <citation type="journal article" date="2012" name="J. Bacteriol.">
        <title>Complete Genome Sequence of Rahnella sp. Strain Y9602, a Gammaproteobacterium Isolate from Metal- and Radionuclide-Contaminated Soil.</title>
        <authorList>
            <person name="Martinez R.J."/>
            <person name="Bruce D."/>
            <person name="Detter C."/>
            <person name="Goodwin L.A."/>
            <person name="Han J."/>
            <person name="Han C.S."/>
            <person name="Held B."/>
            <person name="Land M.L."/>
            <person name="Mikhailova N."/>
            <person name="Nolan M."/>
            <person name="Pennacchio L."/>
            <person name="Pitluck S."/>
            <person name="Tapia R."/>
            <person name="Woyke T."/>
            <person name="Sobecky P.A."/>
        </authorList>
    </citation>
    <scope>NUCLEOTIDE SEQUENCE [LARGE SCALE GENOMIC DNA]</scope>
    <source>
        <strain evidence="3 4">Y9602</strain>
    </source>
</reference>
<dbReference type="HOGENOM" id="CLU_139075_2_0_6"/>
<evidence type="ECO:0000256" key="1">
    <source>
        <dbReference type="SAM" id="Coils"/>
    </source>
</evidence>
<evidence type="ECO:0008006" key="5">
    <source>
        <dbReference type="Google" id="ProtNLM"/>
    </source>
</evidence>
<reference evidence="4" key="1">
    <citation type="submission" date="2011-01" db="EMBL/GenBank/DDBJ databases">
        <title>Complete sequence of chromosome of Rahnella sp. Y9602.</title>
        <authorList>
            <consortium name="US DOE Joint Genome Institute"/>
            <person name="Lucas S."/>
            <person name="Copeland A."/>
            <person name="Lapidus A."/>
            <person name="Cheng J.-F."/>
            <person name="Goodwin L."/>
            <person name="Pitluck S."/>
            <person name="Lu M."/>
            <person name="Detter J.C."/>
            <person name="Han C."/>
            <person name="Tapia R."/>
            <person name="Land M."/>
            <person name="Hauser L."/>
            <person name="Kyrpides N."/>
            <person name="Ivanova N."/>
            <person name="Ovchinnikova G."/>
            <person name="Pagani I."/>
            <person name="Sobecky P.A."/>
            <person name="Martinez R.J."/>
            <person name="Woyke T."/>
        </authorList>
    </citation>
    <scope>NUCLEOTIDE SEQUENCE [LARGE SCALE GENOMIC DNA]</scope>
    <source>
        <strain evidence="4">Y9602</strain>
    </source>
</reference>
<proteinExistence type="predicted"/>
<keyword evidence="2" id="KW-0732">Signal</keyword>
<gene>
    <name evidence="3" type="ordered locus">Rahaq_3929</name>
</gene>
<name>A0A0H3FF62_RAHSY</name>
<protein>
    <recommendedName>
        <fullName evidence="5">Protein YqjC</fullName>
    </recommendedName>
</protein>
<dbReference type="Proteomes" id="UP000007257">
    <property type="component" value="Chromosome"/>
</dbReference>
<sequence precursor="true">MMKITLSALTLVPALLFTTAAFAAPQPESCVTKQQEIQKQIDEARAHKNQNRVDGLEKALRENKAHCTDAGLKAENQKRVEEKREKVAEREQELKEVQAKGDHEKIIKKQQKLEEAKSELKEAEGH</sequence>
<feature type="coiled-coil region" evidence="1">
    <location>
        <begin position="72"/>
        <end position="126"/>
    </location>
</feature>